<dbReference type="Proteomes" id="UP000076447">
    <property type="component" value="Unassembled WGS sequence"/>
</dbReference>
<name>A0A163S1N0_9CELL</name>
<evidence type="ECO:0000313" key="2">
    <source>
        <dbReference type="EMBL" id="KZM35920.1"/>
    </source>
</evidence>
<dbReference type="InterPro" id="IPR059125">
    <property type="entry name" value="Ferritin_actino"/>
</dbReference>
<dbReference type="RefSeq" id="WP_068707813.1">
    <property type="nucleotide sequence ID" value="NZ_JBIVFZ010000001.1"/>
</dbReference>
<organism evidence="2 3">
    <name type="scientific">Oerskovia enterophila</name>
    <dbReference type="NCBI Taxonomy" id="43678"/>
    <lineage>
        <taxon>Bacteria</taxon>
        <taxon>Bacillati</taxon>
        <taxon>Actinomycetota</taxon>
        <taxon>Actinomycetes</taxon>
        <taxon>Micrococcales</taxon>
        <taxon>Cellulomonadaceae</taxon>
        <taxon>Oerskovia</taxon>
    </lineage>
</organism>
<dbReference type="STRING" id="43678.OJAG_13610"/>
<dbReference type="Gene3D" id="1.20.1260.10">
    <property type="match status" value="1"/>
</dbReference>
<dbReference type="EMBL" id="LRIE01000063">
    <property type="protein sequence ID" value="KZM35920.1"/>
    <property type="molecule type" value="Genomic_DNA"/>
</dbReference>
<evidence type="ECO:0000313" key="3">
    <source>
        <dbReference type="Proteomes" id="UP000076447"/>
    </source>
</evidence>
<sequence length="245" mass="26040">MSEPQHHDPSVATEKLATDRDAVGLLGLIAYTELATFGRLAADAAHAPTLAQRHQLSRHAGKMLARHERVLERIADLGADPEAEMGAFDGIFDDFEARTPSSTWWEGVLKGYVGHGVADDFCRLAADGLDDESRDLVLEILSDGVDSERSATVIADAAAADPVLASRLALWGRRLVGEALGLVQTLLSEREGLSRLLADGAGHRTEAGTPGAADATGTAADRQAWVFSQLTAEHTRRMGRLGLAA</sequence>
<feature type="domain" description="Ferritin-like" evidence="1">
    <location>
        <begin position="20"/>
        <end position="199"/>
    </location>
</feature>
<accession>A0A163S1N0</accession>
<dbReference type="OrthoDB" id="3728083at2"/>
<dbReference type="PATRIC" id="fig|43678.3.peg.1423"/>
<protein>
    <recommendedName>
        <fullName evidence="1">Ferritin-like domain-containing protein</fullName>
    </recommendedName>
</protein>
<dbReference type="AlphaFoldDB" id="A0A163S1N0"/>
<reference evidence="2 3" key="1">
    <citation type="submission" date="2016-01" db="EMBL/GenBank/DDBJ databases">
        <title>Genome sequence of Oerskovia enterophila VJag, an agar and cellulose degrading bacterium.</title>
        <authorList>
            <person name="Poehlein A."/>
            <person name="Jag V."/>
            <person name="Bengelsdorf F."/>
            <person name="Duerre P."/>
            <person name="Daniel R."/>
        </authorList>
    </citation>
    <scope>NUCLEOTIDE SEQUENCE [LARGE SCALE GENOMIC DNA]</scope>
    <source>
        <strain evidence="2 3">VJag</strain>
    </source>
</reference>
<gene>
    <name evidence="2" type="ORF">OJAG_13610</name>
</gene>
<evidence type="ECO:0000259" key="1">
    <source>
        <dbReference type="Pfam" id="PF13794"/>
    </source>
</evidence>
<dbReference type="Pfam" id="PF13794">
    <property type="entry name" value="MiaE_2"/>
    <property type="match status" value="1"/>
</dbReference>
<dbReference type="InterPro" id="IPR012347">
    <property type="entry name" value="Ferritin-like"/>
</dbReference>
<proteinExistence type="predicted"/>
<comment type="caution">
    <text evidence="2">The sequence shown here is derived from an EMBL/GenBank/DDBJ whole genome shotgun (WGS) entry which is preliminary data.</text>
</comment>